<protein>
    <submittedName>
        <fullName evidence="2">Transposase</fullName>
    </submittedName>
</protein>
<sequence length="96" mass="11299">MDQKLYLSAYMDLYSSEIMSYSISSHPTLDMAINPLKELLNKCPNVNYRLTIHSDQGWHYQNAKYVNILKENKVFQSMSRKGNCLDNSVMENFFDY</sequence>
<evidence type="ECO:0000313" key="3">
    <source>
        <dbReference type="Proteomes" id="UP000254707"/>
    </source>
</evidence>
<evidence type="ECO:0000313" key="2">
    <source>
        <dbReference type="EMBL" id="SUM82566.1"/>
    </source>
</evidence>
<dbReference type="PANTHER" id="PTHR46889">
    <property type="entry name" value="TRANSPOSASE INSF FOR INSERTION SEQUENCE IS3B-RELATED"/>
    <property type="match status" value="1"/>
</dbReference>
<dbReference type="GO" id="GO:0003676">
    <property type="term" value="F:nucleic acid binding"/>
    <property type="evidence" value="ECO:0007669"/>
    <property type="project" value="InterPro"/>
</dbReference>
<dbReference type="Gene3D" id="3.30.420.10">
    <property type="entry name" value="Ribonuclease H-like superfamily/Ribonuclease H"/>
    <property type="match status" value="1"/>
</dbReference>
<dbReference type="GO" id="GO:0015074">
    <property type="term" value="P:DNA integration"/>
    <property type="evidence" value="ECO:0007669"/>
    <property type="project" value="InterPro"/>
</dbReference>
<dbReference type="SUPFAM" id="SSF53098">
    <property type="entry name" value="Ribonuclease H-like"/>
    <property type="match status" value="1"/>
</dbReference>
<dbReference type="Pfam" id="PF00665">
    <property type="entry name" value="rve"/>
    <property type="match status" value="1"/>
</dbReference>
<dbReference type="InterPro" id="IPR036397">
    <property type="entry name" value="RNaseH_sf"/>
</dbReference>
<dbReference type="AlphaFoldDB" id="A0A380HM29"/>
<reference evidence="2 3" key="1">
    <citation type="submission" date="2018-06" db="EMBL/GenBank/DDBJ databases">
        <authorList>
            <consortium name="Pathogen Informatics"/>
            <person name="Doyle S."/>
        </authorList>
    </citation>
    <scope>NUCLEOTIDE SEQUENCE [LARGE SCALE GENOMIC DNA]</scope>
    <source>
        <strain evidence="2 3">NCTC7688</strain>
    </source>
</reference>
<dbReference type="InterPro" id="IPR050900">
    <property type="entry name" value="Transposase_IS3/IS150/IS904"/>
</dbReference>
<gene>
    <name evidence="2" type="ORF">NCTC7688_01081</name>
</gene>
<organism evidence="2 3">
    <name type="scientific">Staphylococcus saprophyticus</name>
    <dbReference type="NCBI Taxonomy" id="29385"/>
    <lineage>
        <taxon>Bacteria</taxon>
        <taxon>Bacillati</taxon>
        <taxon>Bacillota</taxon>
        <taxon>Bacilli</taxon>
        <taxon>Bacillales</taxon>
        <taxon>Staphylococcaceae</taxon>
        <taxon>Staphylococcus</taxon>
    </lineage>
</organism>
<name>A0A380HM29_STASA</name>
<dbReference type="PANTHER" id="PTHR46889:SF4">
    <property type="entry name" value="TRANSPOSASE INSO FOR INSERTION SEQUENCE ELEMENT IS911B-RELATED"/>
    <property type="match status" value="1"/>
</dbReference>
<feature type="domain" description="Integrase catalytic" evidence="1">
    <location>
        <begin position="1"/>
        <end position="96"/>
    </location>
</feature>
<dbReference type="RefSeq" id="WP_115340506.1">
    <property type="nucleotide sequence ID" value="NZ_JAMWIE010000004.1"/>
</dbReference>
<evidence type="ECO:0000259" key="1">
    <source>
        <dbReference type="PROSITE" id="PS50994"/>
    </source>
</evidence>
<proteinExistence type="predicted"/>
<dbReference type="InterPro" id="IPR001584">
    <property type="entry name" value="Integrase_cat-core"/>
</dbReference>
<dbReference type="EMBL" id="UHED01000001">
    <property type="protein sequence ID" value="SUM82566.1"/>
    <property type="molecule type" value="Genomic_DNA"/>
</dbReference>
<dbReference type="InterPro" id="IPR012337">
    <property type="entry name" value="RNaseH-like_sf"/>
</dbReference>
<accession>A0A380HM29</accession>
<dbReference type="PROSITE" id="PS50994">
    <property type="entry name" value="INTEGRASE"/>
    <property type="match status" value="1"/>
</dbReference>
<dbReference type="Proteomes" id="UP000254707">
    <property type="component" value="Unassembled WGS sequence"/>
</dbReference>